<dbReference type="Gene3D" id="1.10.10.60">
    <property type="entry name" value="Homeodomain-like"/>
    <property type="match status" value="2"/>
</dbReference>
<dbReference type="Pfam" id="PF17853">
    <property type="entry name" value="GGDEF_2"/>
    <property type="match status" value="1"/>
</dbReference>
<evidence type="ECO:0000259" key="4">
    <source>
        <dbReference type="PROSITE" id="PS01124"/>
    </source>
</evidence>
<dbReference type="PANTHER" id="PTHR43280:SF2">
    <property type="entry name" value="HTH-TYPE TRANSCRIPTIONAL REGULATOR EXSA"/>
    <property type="match status" value="1"/>
</dbReference>
<dbReference type="PANTHER" id="PTHR43280">
    <property type="entry name" value="ARAC-FAMILY TRANSCRIPTIONAL REGULATOR"/>
    <property type="match status" value="1"/>
</dbReference>
<comment type="caution">
    <text evidence="5">The sequence shown here is derived from an EMBL/GenBank/DDBJ whole genome shotgun (WGS) entry which is preliminary data.</text>
</comment>
<dbReference type="Pfam" id="PF12833">
    <property type="entry name" value="HTH_18"/>
    <property type="match status" value="1"/>
</dbReference>
<dbReference type="SUPFAM" id="SSF46689">
    <property type="entry name" value="Homeodomain-like"/>
    <property type="match status" value="1"/>
</dbReference>
<keyword evidence="2" id="KW-0238">DNA-binding</keyword>
<dbReference type="InterPro" id="IPR009057">
    <property type="entry name" value="Homeodomain-like_sf"/>
</dbReference>
<dbReference type="InterPro" id="IPR018060">
    <property type="entry name" value="HTH_AraC"/>
</dbReference>
<protein>
    <submittedName>
        <fullName evidence="5">Helix-turn-helix domain-containing protein</fullName>
    </submittedName>
</protein>
<dbReference type="RefSeq" id="WP_190925826.1">
    <property type="nucleotide sequence ID" value="NZ_JACXJA010000006.1"/>
</dbReference>
<keyword evidence="1" id="KW-0805">Transcription regulation</keyword>
<feature type="domain" description="HTH araC/xylS-type" evidence="4">
    <location>
        <begin position="654"/>
        <end position="753"/>
    </location>
</feature>
<evidence type="ECO:0000256" key="2">
    <source>
        <dbReference type="ARBA" id="ARBA00023125"/>
    </source>
</evidence>
<accession>A0A927GYX6</accession>
<dbReference type="SMART" id="SM00342">
    <property type="entry name" value="HTH_ARAC"/>
    <property type="match status" value="1"/>
</dbReference>
<evidence type="ECO:0000256" key="3">
    <source>
        <dbReference type="ARBA" id="ARBA00023163"/>
    </source>
</evidence>
<sequence>MLHRKSVFVTLLVSYCALLFLSLAAGGLVYRIMERSLTANVNKANFGMLEQIQQTVDGRLREIERMMLQLSMNADVQWLLHNAESEHGDAQIRAISLMKSMNAQLSVSDFLDFAFISFQSRDMIVTPTSQTGHDLYFRRIQQFGIAGNMRQFLEESRHKAFLPSLQVTENGSARTMLAYVQSLPLDETEDPKGSIVILVDERKMAGLLDRIEWGGESSGYVLDRDGNVIIATRANQELDASLRARLGTAHESFTARHGGTEMMVSYTTGDNGWKYVSVVPKSIVMEPIEPVKTLIVQLLGFAAAAGLIVACAFAYRSYKPVRDMLGVIANRKSGLRRESMNEYELIRSALIRSFEEEKALQQTLDRQAPIIRANFLSRLIKGSVDVSVLDRQSLDFMGVKLDHRSYRVVLIEIEDGSKLMQTETEREWALLRFIVANLSGELLRGNGFVVELERNRLAVLEVDADDRREDVWLHELKQAAEVRFRMSLAIAVSPTRDEPQHIWRCYSDALLVLERRFVRGPQPIMYHEEPARAKQHIYRYPPELEVQLINHAKTGDYDKAASLLDQIVEANFAEEQLSPEMGRFLFFEVLGSLLRAAHSTDSELSPPEGLDDPIAFFAECATAGQMLERLKETLRSICLAAKGGRTDQGERLYGGIVSFIERHYGDGNLSLTMIADHFGITAPYCSAFFKKYGGGNLSEHIAEYRVAQAKRMLAETPMTIGDISRKVGYANHIGFGRVFKKIEGITPGQYRDLQNRDKTVSPIPLNENAGRP</sequence>
<dbReference type="GO" id="GO:0003700">
    <property type="term" value="F:DNA-binding transcription factor activity"/>
    <property type="evidence" value="ECO:0007669"/>
    <property type="project" value="InterPro"/>
</dbReference>
<dbReference type="AlphaFoldDB" id="A0A927GYX6"/>
<reference evidence="5" key="1">
    <citation type="submission" date="2020-09" db="EMBL/GenBank/DDBJ databases">
        <title>A novel bacterium of genus Paenibacillus, isolated from South China Sea.</title>
        <authorList>
            <person name="Huang H."/>
            <person name="Mo K."/>
            <person name="Hu Y."/>
        </authorList>
    </citation>
    <scope>NUCLEOTIDE SEQUENCE</scope>
    <source>
        <strain evidence="5">IB182363</strain>
    </source>
</reference>
<evidence type="ECO:0000313" key="5">
    <source>
        <dbReference type="EMBL" id="MBD2861648.1"/>
    </source>
</evidence>
<keyword evidence="6" id="KW-1185">Reference proteome</keyword>
<keyword evidence="3" id="KW-0804">Transcription</keyword>
<evidence type="ECO:0000313" key="6">
    <source>
        <dbReference type="Proteomes" id="UP000639396"/>
    </source>
</evidence>
<dbReference type="GO" id="GO:0043565">
    <property type="term" value="F:sequence-specific DNA binding"/>
    <property type="evidence" value="ECO:0007669"/>
    <property type="project" value="InterPro"/>
</dbReference>
<name>A0A927GYX6_9BACL</name>
<dbReference type="PROSITE" id="PS00041">
    <property type="entry name" value="HTH_ARAC_FAMILY_1"/>
    <property type="match status" value="1"/>
</dbReference>
<proteinExistence type="predicted"/>
<dbReference type="EMBL" id="JACXJA010000006">
    <property type="protein sequence ID" value="MBD2861648.1"/>
    <property type="molecule type" value="Genomic_DNA"/>
</dbReference>
<dbReference type="Gene3D" id="3.30.450.20">
    <property type="entry name" value="PAS domain"/>
    <property type="match status" value="1"/>
</dbReference>
<dbReference type="InterPro" id="IPR041522">
    <property type="entry name" value="CdaR_GGDEF"/>
</dbReference>
<evidence type="ECO:0000256" key="1">
    <source>
        <dbReference type="ARBA" id="ARBA00023015"/>
    </source>
</evidence>
<gene>
    <name evidence="5" type="ORF">IDH45_06530</name>
</gene>
<dbReference type="PROSITE" id="PS01124">
    <property type="entry name" value="HTH_ARAC_FAMILY_2"/>
    <property type="match status" value="1"/>
</dbReference>
<organism evidence="5 6">
    <name type="scientific">Paenibacillus oceani</name>
    <dbReference type="NCBI Taxonomy" id="2772510"/>
    <lineage>
        <taxon>Bacteria</taxon>
        <taxon>Bacillati</taxon>
        <taxon>Bacillota</taxon>
        <taxon>Bacilli</taxon>
        <taxon>Bacillales</taxon>
        <taxon>Paenibacillaceae</taxon>
        <taxon>Paenibacillus</taxon>
    </lineage>
</organism>
<dbReference type="Proteomes" id="UP000639396">
    <property type="component" value="Unassembled WGS sequence"/>
</dbReference>
<dbReference type="InterPro" id="IPR018062">
    <property type="entry name" value="HTH_AraC-typ_CS"/>
</dbReference>